<dbReference type="EMBL" id="DSVL01000129">
    <property type="protein sequence ID" value="HFH28702.1"/>
    <property type="molecule type" value="Genomic_DNA"/>
</dbReference>
<organism evidence="7">
    <name type="scientific">Gracilinema caldarium</name>
    <dbReference type="NCBI Taxonomy" id="215591"/>
    <lineage>
        <taxon>Bacteria</taxon>
        <taxon>Pseudomonadati</taxon>
        <taxon>Spirochaetota</taxon>
        <taxon>Spirochaetia</taxon>
        <taxon>Spirochaetales</taxon>
        <taxon>Breznakiellaceae</taxon>
        <taxon>Gracilinema</taxon>
    </lineage>
</organism>
<accession>A0A7C3I5Y2</accession>
<feature type="transmembrane region" description="Helical" evidence="6">
    <location>
        <begin position="262"/>
        <end position="280"/>
    </location>
</feature>
<keyword evidence="5 6" id="KW-0472">Membrane</keyword>
<comment type="subcellular location">
    <subcellularLocation>
        <location evidence="1">Cell membrane</location>
        <topology evidence="1">Multi-pass membrane protein</topology>
    </subcellularLocation>
</comment>
<feature type="transmembrane region" description="Helical" evidence="6">
    <location>
        <begin position="181"/>
        <end position="202"/>
    </location>
</feature>
<dbReference type="NCBIfam" id="TIGR00374">
    <property type="entry name" value="flippase-like domain"/>
    <property type="match status" value="1"/>
</dbReference>
<feature type="transmembrane region" description="Helical" evidence="6">
    <location>
        <begin position="35"/>
        <end position="54"/>
    </location>
</feature>
<dbReference type="PANTHER" id="PTHR37693:SF1">
    <property type="entry name" value="INTEGRAL MEMBRANE PROTEIN"/>
    <property type="match status" value="1"/>
</dbReference>
<name>A0A7C3I5Y2_9SPIR</name>
<protein>
    <submittedName>
        <fullName evidence="7">Flippase-like domain-containing protein</fullName>
    </submittedName>
</protein>
<feature type="transmembrane region" description="Helical" evidence="6">
    <location>
        <begin position="66"/>
        <end position="84"/>
    </location>
</feature>
<keyword evidence="4 6" id="KW-1133">Transmembrane helix</keyword>
<evidence type="ECO:0000256" key="3">
    <source>
        <dbReference type="ARBA" id="ARBA00022692"/>
    </source>
</evidence>
<evidence type="ECO:0000256" key="4">
    <source>
        <dbReference type="ARBA" id="ARBA00022989"/>
    </source>
</evidence>
<dbReference type="GO" id="GO:0005886">
    <property type="term" value="C:plasma membrane"/>
    <property type="evidence" value="ECO:0007669"/>
    <property type="project" value="UniProtKB-SubCell"/>
</dbReference>
<comment type="caution">
    <text evidence="7">The sequence shown here is derived from an EMBL/GenBank/DDBJ whole genome shotgun (WGS) entry which is preliminary data.</text>
</comment>
<evidence type="ECO:0000256" key="5">
    <source>
        <dbReference type="ARBA" id="ARBA00023136"/>
    </source>
</evidence>
<dbReference type="Pfam" id="PF03706">
    <property type="entry name" value="LPG_synthase_TM"/>
    <property type="match status" value="1"/>
</dbReference>
<proteinExistence type="predicted"/>
<dbReference type="InterPro" id="IPR022791">
    <property type="entry name" value="L-PG_synthase/AglD"/>
</dbReference>
<dbReference type="PANTHER" id="PTHR37693">
    <property type="entry name" value="PHOSPHATIDYLGLYCEROL LYSYLTRANSFERASE"/>
    <property type="match status" value="1"/>
</dbReference>
<evidence type="ECO:0000256" key="6">
    <source>
        <dbReference type="SAM" id="Phobius"/>
    </source>
</evidence>
<keyword evidence="2" id="KW-1003">Cell membrane</keyword>
<feature type="transmembrane region" description="Helical" evidence="6">
    <location>
        <begin position="286"/>
        <end position="307"/>
    </location>
</feature>
<evidence type="ECO:0000313" key="7">
    <source>
        <dbReference type="EMBL" id="HFH28702.1"/>
    </source>
</evidence>
<gene>
    <name evidence="7" type="ORF">ENS59_04210</name>
</gene>
<evidence type="ECO:0000256" key="2">
    <source>
        <dbReference type="ARBA" id="ARBA00022475"/>
    </source>
</evidence>
<feature type="transmembrane region" description="Helical" evidence="6">
    <location>
        <begin position="346"/>
        <end position="363"/>
    </location>
</feature>
<feature type="transmembrane region" description="Helical" evidence="6">
    <location>
        <begin position="154"/>
        <end position="175"/>
    </location>
</feature>
<keyword evidence="3 6" id="KW-0812">Transmembrane</keyword>
<sequence length="375" mass="42867">MIIGTSSILELKYTLEWCTIFHIIMNAERKKLLRSMFWAVLIGLLANLGIAFLMDFKDILSALKKVDFSIVFVPFLFYLIIYIIDSLRLMIVLRQFNITIPLWEAFYNSVNVTLFSNLTPMATGGQPFQILHLTSIGVDSKKATNVVLSRHVEFMFTAFFIFMISIPTAIGLANSMKIGRVPMYIGFLVSLSMTFFSLLALIKPDTISRFVLRFQKTKFSHWLGKILKKENWAEVFHNWATSLKEEVGFLWAEKTLIMSLDLLLGFVNLVLQALSVFYVLMKLTPISVTFFHVFATFVIINLVIYYIPTPGGSGSIEGSYIWIFSGMNDAPAATTVAIVLWRFATYYMHIIFGLCIFFIHSYIQDKRQTKLLTGT</sequence>
<evidence type="ECO:0000256" key="1">
    <source>
        <dbReference type="ARBA" id="ARBA00004651"/>
    </source>
</evidence>
<reference evidence="7" key="1">
    <citation type="journal article" date="2020" name="mSystems">
        <title>Genome- and Community-Level Interaction Insights into Carbon Utilization and Element Cycling Functions of Hydrothermarchaeota in Hydrothermal Sediment.</title>
        <authorList>
            <person name="Zhou Z."/>
            <person name="Liu Y."/>
            <person name="Xu W."/>
            <person name="Pan J."/>
            <person name="Luo Z.H."/>
            <person name="Li M."/>
        </authorList>
    </citation>
    <scope>NUCLEOTIDE SEQUENCE [LARGE SCALE GENOMIC DNA]</scope>
    <source>
        <strain evidence="7">SpSt-503</strain>
    </source>
</reference>
<dbReference type="AlphaFoldDB" id="A0A7C3I5Y2"/>